<protein>
    <recommendedName>
        <fullName evidence="2">DUF4406 domain-containing protein</fullName>
    </recommendedName>
</protein>
<evidence type="ECO:0008006" key="2">
    <source>
        <dbReference type="Google" id="ProtNLM"/>
    </source>
</evidence>
<organism evidence="1">
    <name type="scientific">Myoviridae sp. ctumZ20</name>
    <dbReference type="NCBI Taxonomy" id="2825201"/>
    <lineage>
        <taxon>Viruses</taxon>
        <taxon>Duplodnaviria</taxon>
        <taxon>Heunggongvirae</taxon>
        <taxon>Uroviricota</taxon>
        <taxon>Caudoviricetes</taxon>
    </lineage>
</organism>
<sequence>MKKLFISQPMRGKSDEEILAERQKAIEAAEKVIGEPVEVIDSFFEKAPVNAKPLWFLGKSLELLADADVAYFAPDWEDARGCKIKNICAIEYGIPVIEDYTAE</sequence>
<proteinExistence type="predicted"/>
<reference evidence="1" key="1">
    <citation type="journal article" date="2021" name="Proc. Natl. Acad. Sci. U.S.A.">
        <title>A Catalog of Tens of Thousands of Viruses from Human Metagenomes Reveals Hidden Associations with Chronic Diseases.</title>
        <authorList>
            <person name="Tisza M.J."/>
            <person name="Buck C.B."/>
        </authorList>
    </citation>
    <scope>NUCLEOTIDE SEQUENCE</scope>
    <source>
        <strain evidence="1">CtumZ20</strain>
    </source>
</reference>
<accession>A0A8S5U171</accession>
<dbReference type="EMBL" id="BK015980">
    <property type="protein sequence ID" value="DAF88189.1"/>
    <property type="molecule type" value="Genomic_DNA"/>
</dbReference>
<evidence type="ECO:0000313" key="1">
    <source>
        <dbReference type="EMBL" id="DAF88189.1"/>
    </source>
</evidence>
<name>A0A8S5U171_9CAUD</name>